<protein>
    <recommendedName>
        <fullName evidence="1">Protein kinase domain-containing protein</fullName>
    </recommendedName>
</protein>
<reference evidence="2 3" key="1">
    <citation type="submission" date="2018-10" db="EMBL/GenBank/DDBJ databases">
        <title>A high-quality apple genome assembly.</title>
        <authorList>
            <person name="Hu J."/>
        </authorList>
    </citation>
    <scope>NUCLEOTIDE SEQUENCE [LARGE SCALE GENOMIC DNA]</scope>
    <source>
        <strain evidence="3">cv. HFTH1</strain>
        <tissue evidence="2">Young leaf</tissue>
    </source>
</reference>
<keyword evidence="3" id="KW-1185">Reference proteome</keyword>
<dbReference type="InterPro" id="IPR008271">
    <property type="entry name" value="Ser/Thr_kinase_AS"/>
</dbReference>
<evidence type="ECO:0000313" key="3">
    <source>
        <dbReference type="Proteomes" id="UP000290289"/>
    </source>
</evidence>
<accession>A0A498JN60</accession>
<dbReference type="InterPro" id="IPR011009">
    <property type="entry name" value="Kinase-like_dom_sf"/>
</dbReference>
<evidence type="ECO:0000259" key="1">
    <source>
        <dbReference type="PROSITE" id="PS50011"/>
    </source>
</evidence>
<comment type="caution">
    <text evidence="2">The sequence shown here is derived from an EMBL/GenBank/DDBJ whole genome shotgun (WGS) entry which is preliminary data.</text>
</comment>
<name>A0A498JN60_MALDO</name>
<organism evidence="2 3">
    <name type="scientific">Malus domestica</name>
    <name type="common">Apple</name>
    <name type="synonym">Pyrus malus</name>
    <dbReference type="NCBI Taxonomy" id="3750"/>
    <lineage>
        <taxon>Eukaryota</taxon>
        <taxon>Viridiplantae</taxon>
        <taxon>Streptophyta</taxon>
        <taxon>Embryophyta</taxon>
        <taxon>Tracheophyta</taxon>
        <taxon>Spermatophyta</taxon>
        <taxon>Magnoliopsida</taxon>
        <taxon>eudicotyledons</taxon>
        <taxon>Gunneridae</taxon>
        <taxon>Pentapetalae</taxon>
        <taxon>rosids</taxon>
        <taxon>fabids</taxon>
        <taxon>Rosales</taxon>
        <taxon>Rosaceae</taxon>
        <taxon>Amygdaloideae</taxon>
        <taxon>Maleae</taxon>
        <taxon>Malus</taxon>
    </lineage>
</organism>
<dbReference type="InterPro" id="IPR000719">
    <property type="entry name" value="Prot_kinase_dom"/>
</dbReference>
<proteinExistence type="predicted"/>
<dbReference type="EMBL" id="RDQH01000333">
    <property type="protein sequence ID" value="RXH94761.1"/>
    <property type="molecule type" value="Genomic_DNA"/>
</dbReference>
<dbReference type="SUPFAM" id="SSF56112">
    <property type="entry name" value="Protein kinase-like (PK-like)"/>
    <property type="match status" value="1"/>
</dbReference>
<dbReference type="GO" id="GO:0005524">
    <property type="term" value="F:ATP binding"/>
    <property type="evidence" value="ECO:0007669"/>
    <property type="project" value="InterPro"/>
</dbReference>
<feature type="domain" description="Protein kinase" evidence="1">
    <location>
        <begin position="1"/>
        <end position="81"/>
    </location>
</feature>
<dbReference type="InterPro" id="IPR050823">
    <property type="entry name" value="Plant_Ser_Thr_Prot_Kinase"/>
</dbReference>
<dbReference type="GO" id="GO:0004672">
    <property type="term" value="F:protein kinase activity"/>
    <property type="evidence" value="ECO:0007669"/>
    <property type="project" value="InterPro"/>
</dbReference>
<evidence type="ECO:0000313" key="2">
    <source>
        <dbReference type="EMBL" id="RXH94761.1"/>
    </source>
</evidence>
<dbReference type="PROSITE" id="PS00108">
    <property type="entry name" value="PROTEIN_KINASE_ST"/>
    <property type="match status" value="1"/>
</dbReference>
<dbReference type="AlphaFoldDB" id="A0A498JN60"/>
<dbReference type="PROSITE" id="PS50011">
    <property type="entry name" value="PROTEIN_KINASE_DOM"/>
    <property type="match status" value="1"/>
</dbReference>
<dbReference type="Proteomes" id="UP000290289">
    <property type="component" value="Chromosome 7"/>
</dbReference>
<dbReference type="Gene3D" id="1.10.510.10">
    <property type="entry name" value="Transferase(Phosphotransferase) domain 1"/>
    <property type="match status" value="1"/>
</dbReference>
<gene>
    <name evidence="2" type="ORF">DVH24_024445</name>
</gene>
<sequence>MRIALGAAKGLAFLHGGEAQVIYHDFKSSNILLDSSPISSPRSVAKVDPAMTNRGGGKAAKIADWTGQEEGGCTKMECLHC</sequence>
<dbReference type="PANTHER" id="PTHR45621">
    <property type="entry name" value="OS01G0588500 PROTEIN-RELATED"/>
    <property type="match status" value="1"/>
</dbReference>